<dbReference type="InterPro" id="IPR018640">
    <property type="entry name" value="DUF2063"/>
</dbReference>
<reference evidence="2 3" key="1">
    <citation type="submission" date="2020-07" db="EMBL/GenBank/DDBJ databases">
        <title>Exploring microbial biodiversity for novel pathways involved in the catabolism of aromatic compounds derived from lignin.</title>
        <authorList>
            <person name="Elkins J."/>
        </authorList>
    </citation>
    <scope>NUCLEOTIDE SEQUENCE [LARGE SCALE GENOMIC DNA]</scope>
    <source>
        <strain evidence="2 3">H2C3B</strain>
    </source>
</reference>
<accession>A0A7Y9W7U9</accession>
<dbReference type="InterPro" id="IPR044922">
    <property type="entry name" value="DUF2063_N_sf"/>
</dbReference>
<dbReference type="RefSeq" id="WP_179711816.1">
    <property type="nucleotide sequence ID" value="NZ_JACCAU010000001.1"/>
</dbReference>
<dbReference type="Gene3D" id="1.10.150.690">
    <property type="entry name" value="DUF2063"/>
    <property type="match status" value="1"/>
</dbReference>
<sequence length="258" mass="27892">MNRSLSHFQDAFAGALYDADAASPLLDSLLAQPGFAVYRNNVVKACIDALQANFPSVERLVGSDWFRAAAAIYVRRQAPSDARLLYYGHDFPAFLDSFEPARELPYLANVARLDRLWTETHAAADEPGIDVLSLACLAPEALGRLTLPLRAAVRWQWFANQPAYTIWHCNREAVELPPELDWSGEGALLTRPEGAVQWRPLGTGGCAFLDACAASQTLDAAAQNALDAQPSLDFTQLLGDLIAAGAFAAIDVAPHGTL</sequence>
<evidence type="ECO:0000313" key="3">
    <source>
        <dbReference type="Proteomes" id="UP000572540"/>
    </source>
</evidence>
<gene>
    <name evidence="2" type="ORF">GGD41_003065</name>
</gene>
<dbReference type="Pfam" id="PF09836">
    <property type="entry name" value="DUF2063"/>
    <property type="match status" value="1"/>
</dbReference>
<evidence type="ECO:0000313" key="2">
    <source>
        <dbReference type="EMBL" id="NYH15837.1"/>
    </source>
</evidence>
<comment type="caution">
    <text evidence="2">The sequence shown here is derived from an EMBL/GenBank/DDBJ whole genome shotgun (WGS) entry which is preliminary data.</text>
</comment>
<evidence type="ECO:0000259" key="1">
    <source>
        <dbReference type="Pfam" id="PF09836"/>
    </source>
</evidence>
<protein>
    <recommendedName>
        <fullName evidence="1">Putative DNA-binding domain-containing protein</fullName>
    </recommendedName>
</protein>
<name>A0A7Y9W7U9_9BURK</name>
<feature type="domain" description="Putative DNA-binding" evidence="1">
    <location>
        <begin position="8"/>
        <end position="95"/>
    </location>
</feature>
<dbReference type="AlphaFoldDB" id="A0A7Y9W7U9"/>
<dbReference type="Proteomes" id="UP000572540">
    <property type="component" value="Unassembled WGS sequence"/>
</dbReference>
<proteinExistence type="predicted"/>
<dbReference type="EMBL" id="JACCAU010000001">
    <property type="protein sequence ID" value="NYH15837.1"/>
    <property type="molecule type" value="Genomic_DNA"/>
</dbReference>
<organism evidence="2 3">
    <name type="scientific">Paraburkholderia bryophila</name>
    <dbReference type="NCBI Taxonomy" id="420952"/>
    <lineage>
        <taxon>Bacteria</taxon>
        <taxon>Pseudomonadati</taxon>
        <taxon>Pseudomonadota</taxon>
        <taxon>Betaproteobacteria</taxon>
        <taxon>Burkholderiales</taxon>
        <taxon>Burkholderiaceae</taxon>
        <taxon>Paraburkholderia</taxon>
    </lineage>
</organism>